<dbReference type="InterPro" id="IPR008538">
    <property type="entry name" value="Uma2"/>
</dbReference>
<reference evidence="2 3" key="1">
    <citation type="submission" date="2021-01" db="EMBL/GenBank/DDBJ databases">
        <title>Whole genome shotgun sequence of Actinoplanes deccanensis NBRC 13994.</title>
        <authorList>
            <person name="Komaki H."/>
            <person name="Tamura T."/>
        </authorList>
    </citation>
    <scope>NUCLEOTIDE SEQUENCE [LARGE SCALE GENOMIC DNA]</scope>
    <source>
        <strain evidence="2 3">NBRC 13994</strain>
    </source>
</reference>
<sequence length="124" mass="13213">MTNGYGAEQVVTDCGIDVGGGGHQPDLSVWAKGRPPRPARSSYAGTAGLLLAVEVVSRGSEIVDRVIKKTEYAKAGIPRYWIVERDGVTTVHRHSLNAETGEYELDPDGAQPLAWLLSTVPAIA</sequence>
<proteinExistence type="predicted"/>
<keyword evidence="3" id="KW-1185">Reference proteome</keyword>
<evidence type="ECO:0000313" key="2">
    <source>
        <dbReference type="EMBL" id="GID77997.1"/>
    </source>
</evidence>
<dbReference type="SUPFAM" id="SSF52980">
    <property type="entry name" value="Restriction endonuclease-like"/>
    <property type="match status" value="1"/>
</dbReference>
<dbReference type="InterPro" id="IPR012296">
    <property type="entry name" value="Nuclease_put_TT1808"/>
</dbReference>
<dbReference type="PANTHER" id="PTHR35400">
    <property type="entry name" value="SLR1083 PROTEIN"/>
    <property type="match status" value="1"/>
</dbReference>
<dbReference type="PANTHER" id="PTHR35400:SF3">
    <property type="entry name" value="SLL1072 PROTEIN"/>
    <property type="match status" value="1"/>
</dbReference>
<name>A0ABQ3YDC9_9ACTN</name>
<protein>
    <recommendedName>
        <fullName evidence="1">Putative restriction endonuclease domain-containing protein</fullName>
    </recommendedName>
</protein>
<feature type="domain" description="Putative restriction endonuclease" evidence="1">
    <location>
        <begin position="10"/>
        <end position="108"/>
    </location>
</feature>
<evidence type="ECO:0000259" key="1">
    <source>
        <dbReference type="Pfam" id="PF05685"/>
    </source>
</evidence>
<comment type="caution">
    <text evidence="2">The sequence shown here is derived from an EMBL/GenBank/DDBJ whole genome shotgun (WGS) entry which is preliminary data.</text>
</comment>
<accession>A0ABQ3YDC9</accession>
<dbReference type="RefSeq" id="WP_203772506.1">
    <property type="nucleotide sequence ID" value="NZ_BAAABO010000022.1"/>
</dbReference>
<dbReference type="CDD" id="cd06260">
    <property type="entry name" value="DUF820-like"/>
    <property type="match status" value="1"/>
</dbReference>
<dbReference type="Proteomes" id="UP000609879">
    <property type="component" value="Unassembled WGS sequence"/>
</dbReference>
<dbReference type="InterPro" id="IPR011335">
    <property type="entry name" value="Restrct_endonuc-II-like"/>
</dbReference>
<dbReference type="EMBL" id="BOMI01000134">
    <property type="protein sequence ID" value="GID77997.1"/>
    <property type="molecule type" value="Genomic_DNA"/>
</dbReference>
<dbReference type="Pfam" id="PF05685">
    <property type="entry name" value="Uma2"/>
    <property type="match status" value="1"/>
</dbReference>
<evidence type="ECO:0000313" key="3">
    <source>
        <dbReference type="Proteomes" id="UP000609879"/>
    </source>
</evidence>
<gene>
    <name evidence="2" type="ORF">Ade02nite_66380</name>
</gene>
<organism evidence="2 3">
    <name type="scientific">Paractinoplanes deccanensis</name>
    <dbReference type="NCBI Taxonomy" id="113561"/>
    <lineage>
        <taxon>Bacteria</taxon>
        <taxon>Bacillati</taxon>
        <taxon>Actinomycetota</taxon>
        <taxon>Actinomycetes</taxon>
        <taxon>Micromonosporales</taxon>
        <taxon>Micromonosporaceae</taxon>
        <taxon>Paractinoplanes</taxon>
    </lineage>
</organism>
<dbReference type="Gene3D" id="3.90.1570.10">
    <property type="entry name" value="tt1808, chain A"/>
    <property type="match status" value="1"/>
</dbReference>